<dbReference type="AlphaFoldDB" id="A0A562KIV1"/>
<sequence length="134" mass="13432">MRQAFIMAALGLGLTGGTAVLAQGHGDLHRAVDAAILSDISKDRQAERDAKRQPYASPGQGSIATAGAARDACGAKAREQAGFGAKIIGTPGASSMATGWEVEGVVGQANGPAVPFVCSVRNGSVTGILLRSGE</sequence>
<gene>
    <name evidence="2" type="ORF">IQ35_01573</name>
</gene>
<keyword evidence="3" id="KW-1185">Reference proteome</keyword>
<feature type="region of interest" description="Disordered" evidence="1">
    <location>
        <begin position="43"/>
        <end position="64"/>
    </location>
</feature>
<protein>
    <submittedName>
        <fullName evidence="2">Uncharacterized protein</fullName>
    </submittedName>
</protein>
<name>A0A562KIV1_SPHWJ</name>
<dbReference type="RefSeq" id="WP_031292398.1">
    <property type="nucleotide sequence ID" value="NZ_JACIIY010000020.1"/>
</dbReference>
<reference evidence="2 3" key="1">
    <citation type="journal article" date="2015" name="Stand. Genomic Sci.">
        <title>Genomic Encyclopedia of Bacterial and Archaeal Type Strains, Phase III: the genomes of soil and plant-associated and newly described type strains.</title>
        <authorList>
            <person name="Whitman W.B."/>
            <person name="Woyke T."/>
            <person name="Klenk H.P."/>
            <person name="Zhou Y."/>
            <person name="Lilburn T.G."/>
            <person name="Beck B.J."/>
            <person name="De Vos P."/>
            <person name="Vandamme P."/>
            <person name="Eisen J.A."/>
            <person name="Garrity G."/>
            <person name="Hugenholtz P."/>
            <person name="Kyrpides N.C."/>
        </authorList>
    </citation>
    <scope>NUCLEOTIDE SEQUENCE [LARGE SCALE GENOMIC DNA]</scope>
    <source>
        <strain evidence="2 3">CGMCC 1.7748</strain>
    </source>
</reference>
<organism evidence="2 3">
    <name type="scientific">Sphingobium wenxiniae (strain DSM 21828 / CGMCC 1.7748 / JZ-1)</name>
    <dbReference type="NCBI Taxonomy" id="595605"/>
    <lineage>
        <taxon>Bacteria</taxon>
        <taxon>Pseudomonadati</taxon>
        <taxon>Pseudomonadota</taxon>
        <taxon>Alphaproteobacteria</taxon>
        <taxon>Sphingomonadales</taxon>
        <taxon>Sphingomonadaceae</taxon>
        <taxon>Sphingobium</taxon>
    </lineage>
</organism>
<evidence type="ECO:0000313" key="2">
    <source>
        <dbReference type="EMBL" id="TWH95317.1"/>
    </source>
</evidence>
<evidence type="ECO:0000256" key="1">
    <source>
        <dbReference type="SAM" id="MobiDB-lite"/>
    </source>
</evidence>
<accession>A0A562KIV1</accession>
<evidence type="ECO:0000313" key="3">
    <source>
        <dbReference type="Proteomes" id="UP000316624"/>
    </source>
</evidence>
<proteinExistence type="predicted"/>
<dbReference type="Proteomes" id="UP000316624">
    <property type="component" value="Unassembled WGS sequence"/>
</dbReference>
<dbReference type="EMBL" id="VLKK01000004">
    <property type="protein sequence ID" value="TWH95317.1"/>
    <property type="molecule type" value="Genomic_DNA"/>
</dbReference>
<comment type="caution">
    <text evidence="2">The sequence shown here is derived from an EMBL/GenBank/DDBJ whole genome shotgun (WGS) entry which is preliminary data.</text>
</comment>
<feature type="compositionally biased region" description="Basic and acidic residues" evidence="1">
    <location>
        <begin position="43"/>
        <end position="52"/>
    </location>
</feature>